<organism evidence="8 9">
    <name type="scientific">Calothrix parietina FACHB-288</name>
    <dbReference type="NCBI Taxonomy" id="2692896"/>
    <lineage>
        <taxon>Bacteria</taxon>
        <taxon>Bacillati</taxon>
        <taxon>Cyanobacteriota</taxon>
        <taxon>Cyanophyceae</taxon>
        <taxon>Nostocales</taxon>
        <taxon>Calotrichaceae</taxon>
        <taxon>Calothrix</taxon>
    </lineage>
</organism>
<dbReference type="RefSeq" id="WP_190548936.1">
    <property type="nucleotide sequence ID" value="NZ_CAWPNO010000094.1"/>
</dbReference>
<keyword evidence="5" id="KW-0472">Membrane</keyword>
<dbReference type="PROSITE" id="PS51441">
    <property type="entry name" value="CPCD_LIKE"/>
    <property type="match status" value="1"/>
</dbReference>
<evidence type="ECO:0000256" key="5">
    <source>
        <dbReference type="ARBA" id="ARBA00023136"/>
    </source>
</evidence>
<keyword evidence="9" id="KW-1185">Reference proteome</keyword>
<comment type="caution">
    <text evidence="8">The sequence shown here is derived from an EMBL/GenBank/DDBJ whole genome shotgun (WGS) entry which is preliminary data.</text>
</comment>
<evidence type="ECO:0000313" key="8">
    <source>
        <dbReference type="EMBL" id="MBD2199416.1"/>
    </source>
</evidence>
<name>A0ABR8AHB1_9CYAN</name>
<dbReference type="SMART" id="SM01094">
    <property type="entry name" value="CpcD"/>
    <property type="match status" value="1"/>
</dbReference>
<evidence type="ECO:0000256" key="1">
    <source>
        <dbReference type="ARBA" id="ARBA00004445"/>
    </source>
</evidence>
<keyword evidence="3 6" id="KW-0605">Phycobilisome</keyword>
<accession>A0ABR8AHB1</accession>
<proteinExistence type="predicted"/>
<comment type="subcellular location">
    <subcellularLocation>
        <location evidence="1">Cellular thylakoid membrane</location>
        <topology evidence="1">Peripheral membrane protein</topology>
        <orientation evidence="1">Cytoplasmic side</orientation>
    </subcellularLocation>
</comment>
<reference evidence="8 9" key="1">
    <citation type="journal article" date="2020" name="ISME J.">
        <title>Comparative genomics reveals insights into cyanobacterial evolution and habitat adaptation.</title>
        <authorList>
            <person name="Chen M.Y."/>
            <person name="Teng W.K."/>
            <person name="Zhao L."/>
            <person name="Hu C.X."/>
            <person name="Zhou Y.K."/>
            <person name="Han B.P."/>
            <person name="Song L.R."/>
            <person name="Shu W.S."/>
        </authorList>
    </citation>
    <scope>NUCLEOTIDE SEQUENCE [LARGE SCALE GENOMIC DNA]</scope>
    <source>
        <strain evidence="8 9">FACHB-288</strain>
    </source>
</reference>
<evidence type="ECO:0000256" key="4">
    <source>
        <dbReference type="ARBA" id="ARBA00023078"/>
    </source>
</evidence>
<evidence type="ECO:0000256" key="6">
    <source>
        <dbReference type="PROSITE-ProRule" id="PRU00771"/>
    </source>
</evidence>
<sequence length="93" mass="10442">MFGQTQLSTGKLSASASRLFRYEVVGLRQTSETENYKFGIRNSGSVFITVPYSRMNAEMQRISRLGGKIVNIEPLTFGIYDPSVIPYRGGSRR</sequence>
<keyword evidence="2" id="KW-0042">Antenna complex</keyword>
<gene>
    <name evidence="8" type="ORF">H6G24_28705</name>
</gene>
<protein>
    <submittedName>
        <fullName evidence="8">Phycobilisome linker polypeptide</fullName>
    </submittedName>
</protein>
<dbReference type="EMBL" id="JACJQH010000059">
    <property type="protein sequence ID" value="MBD2199416.1"/>
    <property type="molecule type" value="Genomic_DNA"/>
</dbReference>
<evidence type="ECO:0000259" key="7">
    <source>
        <dbReference type="PROSITE" id="PS51441"/>
    </source>
</evidence>
<dbReference type="Proteomes" id="UP000658514">
    <property type="component" value="Unassembled WGS sequence"/>
</dbReference>
<dbReference type="InterPro" id="IPR008213">
    <property type="entry name" value="CpcD-like_dom"/>
</dbReference>
<evidence type="ECO:0000256" key="3">
    <source>
        <dbReference type="ARBA" id="ARBA00022738"/>
    </source>
</evidence>
<evidence type="ECO:0000256" key="2">
    <source>
        <dbReference type="ARBA" id="ARBA00022549"/>
    </source>
</evidence>
<evidence type="ECO:0000313" key="9">
    <source>
        <dbReference type="Proteomes" id="UP000658514"/>
    </source>
</evidence>
<feature type="domain" description="CpcD-like" evidence="7">
    <location>
        <begin position="17"/>
        <end position="75"/>
    </location>
</feature>
<keyword evidence="4" id="KW-0793">Thylakoid</keyword>
<dbReference type="Pfam" id="PF01383">
    <property type="entry name" value="CpcD"/>
    <property type="match status" value="1"/>
</dbReference>